<dbReference type="OMA" id="DSESWPF"/>
<dbReference type="InParanoid" id="T1I0J2"/>
<evidence type="ECO:0000313" key="5">
    <source>
        <dbReference type="Proteomes" id="UP000015103"/>
    </source>
</evidence>
<evidence type="ECO:0000256" key="3">
    <source>
        <dbReference type="ARBA" id="ARBA00022705"/>
    </source>
</evidence>
<organism evidence="4 5">
    <name type="scientific">Rhodnius prolixus</name>
    <name type="common">Triatomid bug</name>
    <dbReference type="NCBI Taxonomy" id="13249"/>
    <lineage>
        <taxon>Eukaryota</taxon>
        <taxon>Metazoa</taxon>
        <taxon>Ecdysozoa</taxon>
        <taxon>Arthropoda</taxon>
        <taxon>Hexapoda</taxon>
        <taxon>Insecta</taxon>
        <taxon>Pterygota</taxon>
        <taxon>Neoptera</taxon>
        <taxon>Paraneoptera</taxon>
        <taxon>Hemiptera</taxon>
        <taxon>Heteroptera</taxon>
        <taxon>Panheteroptera</taxon>
        <taxon>Cimicomorpha</taxon>
        <taxon>Reduviidae</taxon>
        <taxon>Triatominae</taxon>
        <taxon>Rhodnius</taxon>
    </lineage>
</organism>
<reference evidence="4" key="1">
    <citation type="submission" date="2015-05" db="UniProtKB">
        <authorList>
            <consortium name="EnsemblMetazoa"/>
        </authorList>
    </citation>
    <scope>IDENTIFICATION</scope>
</reference>
<keyword evidence="3" id="KW-0235">DNA replication</keyword>
<dbReference type="FunCoup" id="T1I0J2">
    <property type="interactions" value="1138"/>
</dbReference>
<dbReference type="HOGENOM" id="CLU_034504_1_1_1"/>
<dbReference type="PANTHER" id="PTHR13395:SF6">
    <property type="entry name" value="SISTER CHROMATID COHESION PROTEIN DCC1"/>
    <property type="match status" value="1"/>
</dbReference>
<protein>
    <recommendedName>
        <fullName evidence="2">Sister chromatid cohesion protein DCC1</fullName>
    </recommendedName>
</protein>
<name>T1I0J2_RHOPR</name>
<proteinExistence type="inferred from homology"/>
<dbReference type="GO" id="GO:0034088">
    <property type="term" value="P:maintenance of mitotic sister chromatid cohesion"/>
    <property type="evidence" value="ECO:0007669"/>
    <property type="project" value="TreeGrafter"/>
</dbReference>
<dbReference type="eggNOG" id="KOG0798">
    <property type="taxonomic scope" value="Eukaryota"/>
</dbReference>
<evidence type="ECO:0000313" key="4">
    <source>
        <dbReference type="EnsemblMetazoa" id="RPRC009812-PA"/>
    </source>
</evidence>
<evidence type="ECO:0000256" key="2">
    <source>
        <dbReference type="ARBA" id="ARBA00017682"/>
    </source>
</evidence>
<sequence length="427" mass="49893">FSLTHKKLQSGILFSYKRTIEDVATVIGHAKLDVNELRPVSQLIYFGKKFEKYKLLELDADVLDSLKEGERVKFKGEANDKAVLCTNNQTYEVKEAETSNSLLLIPSMKFTTETSETFIVMKGSRSNGIMNPNVFMNWNNNSHRRLIFPLKCQERPLHIKYIFHDYYEIKKIKPRLSRIRHLLNEKQYKGSELEEEHQSNGYYTTDDLIVRIQASEEEIKQGLLDIDAVCINGKWRLLEDQYQFRALSFMLNLLDENSWKVNEVPLGETLEILNELLPKEIASHIVEMYLEPTGDTLMQIKEEKTCRYLGGYLLRQAAKFSLKDFLEAWQQSVPEGLSTDLKQLAGLALYSLESKPQLIWYFPEEDLPTDLNERFSILFKQREKWTFSEIEPYVRKLASEKQSSNAILTKFSRVSHINNIKYYSSRH</sequence>
<dbReference type="GO" id="GO:0000775">
    <property type="term" value="C:chromosome, centromeric region"/>
    <property type="evidence" value="ECO:0007669"/>
    <property type="project" value="TreeGrafter"/>
</dbReference>
<accession>T1I0J2</accession>
<dbReference type="PANTHER" id="PTHR13395">
    <property type="entry name" value="SISTER CHROMATID COHESION PROTEIN DCC1-RELATED"/>
    <property type="match status" value="1"/>
</dbReference>
<dbReference type="EnsemblMetazoa" id="RPRC009812-RA">
    <property type="protein sequence ID" value="RPRC009812-PA"/>
    <property type="gene ID" value="RPRC009812"/>
</dbReference>
<dbReference type="GO" id="GO:0000785">
    <property type="term" value="C:chromatin"/>
    <property type="evidence" value="ECO:0007669"/>
    <property type="project" value="TreeGrafter"/>
</dbReference>
<dbReference type="Pfam" id="PF09724">
    <property type="entry name" value="Dcc1"/>
    <property type="match status" value="1"/>
</dbReference>
<dbReference type="GO" id="GO:0006260">
    <property type="term" value="P:DNA replication"/>
    <property type="evidence" value="ECO:0007669"/>
    <property type="project" value="UniProtKB-KW"/>
</dbReference>
<keyword evidence="5" id="KW-1185">Reference proteome</keyword>
<comment type="similarity">
    <text evidence="1">Belongs to the DCC1 family.</text>
</comment>
<dbReference type="Proteomes" id="UP000015103">
    <property type="component" value="Unassembled WGS sequence"/>
</dbReference>
<dbReference type="EMBL" id="ACPB03006600">
    <property type="status" value="NOT_ANNOTATED_CDS"/>
    <property type="molecule type" value="Genomic_DNA"/>
</dbReference>
<evidence type="ECO:0000256" key="1">
    <source>
        <dbReference type="ARBA" id="ARBA00007017"/>
    </source>
</evidence>
<dbReference type="AlphaFoldDB" id="T1I0J2"/>
<dbReference type="InterPro" id="IPR019128">
    <property type="entry name" value="Dcc1"/>
</dbReference>
<dbReference type="GO" id="GO:0031390">
    <property type="term" value="C:Ctf18 RFC-like complex"/>
    <property type="evidence" value="ECO:0007669"/>
    <property type="project" value="InterPro"/>
</dbReference>
<dbReference type="STRING" id="13249.T1I0J2"/>
<dbReference type="VEuPathDB" id="VectorBase:RPRC009812"/>